<feature type="transmembrane region" description="Helical" evidence="7">
    <location>
        <begin position="113"/>
        <end position="135"/>
    </location>
</feature>
<gene>
    <name evidence="8" type="ORF">GFH32_01555</name>
</gene>
<dbReference type="CDD" id="cd13127">
    <property type="entry name" value="MATE_tuaB_like"/>
    <property type="match status" value="1"/>
</dbReference>
<feature type="transmembrane region" description="Helical" evidence="7">
    <location>
        <begin position="289"/>
        <end position="307"/>
    </location>
</feature>
<sequence>MSDNTKNITLNGLFWNALDRFGNQIIVTIVTIITSRILNEEDFGVIGVLMIFSTIATAFVDSGLATSLVRSKKVDELDYSTMFVFNLLVSVFFYLILFFSAPYIEDYYGIPNLALYARVLFLQLLIHAFGIVQYVKILKNFQFNVTARINVLAILFSGIIVVILALTGFGVWALLLQTVLYTLFRTAMLWYWGNWKVSMQVSMASLKHHSSFSLSFMVANMMGKALSPLYYSFIGKHFSIRETGYYYTGNKWGETPGMMISAIIQGTTLSTLTPIQDDYPRFLNACRKAMSSLAFVLLPVSMLAIAVAKPGFSYFLTEKWLPSVEYFQWLCFAGFFISFADMNVNFLNIKGRSKYALGLEIAKFLLAVIALLLTYSHGIIYIVYGQVVVRVLIYIATTLMSGKVYGYNLRSQIIDLGPSFLISLFAALIAYLPLYFQLISHDLLLIICQSLIFVIIYIGVNHLIRQNIWMEILGMIKKKLAK</sequence>
<reference evidence="8 9" key="1">
    <citation type="submission" date="2019-10" db="EMBL/GenBank/DDBJ databases">
        <authorList>
            <person name="Dong K."/>
        </authorList>
    </citation>
    <scope>NUCLEOTIDE SEQUENCE [LARGE SCALE GENOMIC DNA]</scope>
    <source>
        <strain evidence="9">dk4302</strain>
    </source>
</reference>
<dbReference type="AlphaFoldDB" id="A0A5Q0Q6V2"/>
<feature type="transmembrane region" description="Helical" evidence="7">
    <location>
        <begin position="21"/>
        <end position="38"/>
    </location>
</feature>
<evidence type="ECO:0000256" key="4">
    <source>
        <dbReference type="ARBA" id="ARBA00022692"/>
    </source>
</evidence>
<accession>A0A5Q0Q6V2</accession>
<evidence type="ECO:0000256" key="6">
    <source>
        <dbReference type="ARBA" id="ARBA00023136"/>
    </source>
</evidence>
<dbReference type="InterPro" id="IPR050833">
    <property type="entry name" value="Poly_Biosynth_Transport"/>
</dbReference>
<keyword evidence="5 7" id="KW-1133">Transmembrane helix</keyword>
<keyword evidence="4 7" id="KW-0812">Transmembrane</keyword>
<evidence type="ECO:0000256" key="7">
    <source>
        <dbReference type="SAM" id="Phobius"/>
    </source>
</evidence>
<evidence type="ECO:0000313" key="9">
    <source>
        <dbReference type="Proteomes" id="UP000326921"/>
    </source>
</evidence>
<keyword evidence="9" id="KW-1185">Reference proteome</keyword>
<organism evidence="8 9">
    <name type="scientific">Sphingobacterium zhuxiongii</name>
    <dbReference type="NCBI Taxonomy" id="2662364"/>
    <lineage>
        <taxon>Bacteria</taxon>
        <taxon>Pseudomonadati</taxon>
        <taxon>Bacteroidota</taxon>
        <taxon>Sphingobacteriia</taxon>
        <taxon>Sphingobacteriales</taxon>
        <taxon>Sphingobacteriaceae</taxon>
        <taxon>Sphingobacterium</taxon>
    </lineage>
</organism>
<feature type="transmembrane region" description="Helical" evidence="7">
    <location>
        <begin position="355"/>
        <end position="373"/>
    </location>
</feature>
<evidence type="ECO:0000256" key="5">
    <source>
        <dbReference type="ARBA" id="ARBA00022989"/>
    </source>
</evidence>
<comment type="similarity">
    <text evidence="2">Belongs to the polysaccharide synthase family.</text>
</comment>
<dbReference type="RefSeq" id="WP_153509408.1">
    <property type="nucleotide sequence ID" value="NZ_CP045652.1"/>
</dbReference>
<feature type="transmembrane region" description="Helical" evidence="7">
    <location>
        <begin position="147"/>
        <end position="166"/>
    </location>
</feature>
<dbReference type="Proteomes" id="UP000326921">
    <property type="component" value="Chromosome"/>
</dbReference>
<keyword evidence="6 7" id="KW-0472">Membrane</keyword>
<proteinExistence type="inferred from homology"/>
<name>A0A5Q0Q6V2_9SPHI</name>
<dbReference type="GO" id="GO:0005886">
    <property type="term" value="C:plasma membrane"/>
    <property type="evidence" value="ECO:0007669"/>
    <property type="project" value="UniProtKB-SubCell"/>
</dbReference>
<feature type="transmembrane region" description="Helical" evidence="7">
    <location>
        <begin position="413"/>
        <end position="432"/>
    </location>
</feature>
<dbReference type="PANTHER" id="PTHR30250">
    <property type="entry name" value="PST FAMILY PREDICTED COLANIC ACID TRANSPORTER"/>
    <property type="match status" value="1"/>
</dbReference>
<comment type="subcellular location">
    <subcellularLocation>
        <location evidence="1">Cell membrane</location>
        <topology evidence="1">Multi-pass membrane protein</topology>
    </subcellularLocation>
</comment>
<evidence type="ECO:0000256" key="3">
    <source>
        <dbReference type="ARBA" id="ARBA00022475"/>
    </source>
</evidence>
<protein>
    <submittedName>
        <fullName evidence="8">Oligosaccharide flippase family protein</fullName>
    </submittedName>
</protein>
<keyword evidence="3" id="KW-1003">Cell membrane</keyword>
<dbReference type="EMBL" id="CP045652">
    <property type="protein sequence ID" value="QGA25086.1"/>
    <property type="molecule type" value="Genomic_DNA"/>
</dbReference>
<feature type="transmembrane region" description="Helical" evidence="7">
    <location>
        <begin position="327"/>
        <end position="348"/>
    </location>
</feature>
<feature type="transmembrane region" description="Helical" evidence="7">
    <location>
        <begin position="81"/>
        <end position="101"/>
    </location>
</feature>
<evidence type="ECO:0000256" key="2">
    <source>
        <dbReference type="ARBA" id="ARBA00007430"/>
    </source>
</evidence>
<dbReference type="PANTHER" id="PTHR30250:SF10">
    <property type="entry name" value="LIPOPOLYSACCHARIDE BIOSYNTHESIS PROTEIN WZXC"/>
    <property type="match status" value="1"/>
</dbReference>
<dbReference type="Pfam" id="PF13440">
    <property type="entry name" value="Polysacc_synt_3"/>
    <property type="match status" value="1"/>
</dbReference>
<dbReference type="KEGG" id="sphe:GFH32_01555"/>
<feature type="transmembrane region" description="Helical" evidence="7">
    <location>
        <begin position="379"/>
        <end position="401"/>
    </location>
</feature>
<feature type="transmembrane region" description="Helical" evidence="7">
    <location>
        <begin position="44"/>
        <end position="69"/>
    </location>
</feature>
<feature type="transmembrane region" description="Helical" evidence="7">
    <location>
        <begin position="438"/>
        <end position="460"/>
    </location>
</feature>
<evidence type="ECO:0000256" key="1">
    <source>
        <dbReference type="ARBA" id="ARBA00004651"/>
    </source>
</evidence>
<evidence type="ECO:0000313" key="8">
    <source>
        <dbReference type="EMBL" id="QGA25086.1"/>
    </source>
</evidence>